<dbReference type="GO" id="GO:0016491">
    <property type="term" value="F:oxidoreductase activity"/>
    <property type="evidence" value="ECO:0007669"/>
    <property type="project" value="UniProtKB-KW"/>
</dbReference>
<dbReference type="Gene3D" id="3.40.50.720">
    <property type="entry name" value="NAD(P)-binding Rossmann-like Domain"/>
    <property type="match status" value="1"/>
</dbReference>
<dbReference type="PRINTS" id="PR00081">
    <property type="entry name" value="GDHRDH"/>
</dbReference>
<comment type="caution">
    <text evidence="2">The sequence shown here is derived from an EMBL/GenBank/DDBJ whole genome shotgun (WGS) entry which is preliminary data.</text>
</comment>
<organism evidence="2 3">
    <name type="scientific">Nonomuraea rhodomycinica</name>
    <dbReference type="NCBI Taxonomy" id="1712872"/>
    <lineage>
        <taxon>Bacteria</taxon>
        <taxon>Bacillati</taxon>
        <taxon>Actinomycetota</taxon>
        <taxon>Actinomycetes</taxon>
        <taxon>Streptosporangiales</taxon>
        <taxon>Streptosporangiaceae</taxon>
        <taxon>Nonomuraea</taxon>
    </lineage>
</organism>
<dbReference type="PRINTS" id="PR00080">
    <property type="entry name" value="SDRFAMILY"/>
</dbReference>
<dbReference type="EMBL" id="JABWGO010000001">
    <property type="protein sequence ID" value="NUW39653.1"/>
    <property type="molecule type" value="Genomic_DNA"/>
</dbReference>
<dbReference type="InterPro" id="IPR002347">
    <property type="entry name" value="SDR_fam"/>
</dbReference>
<accession>A0A7Y6IKY2</accession>
<dbReference type="FunFam" id="3.40.50.720:FF:000084">
    <property type="entry name" value="Short-chain dehydrogenase reductase"/>
    <property type="match status" value="1"/>
</dbReference>
<sequence>MTRTAIVTGGGSGIGRATAHAYAERGWGVLVVGRDAGALKDTAAGHDGIEPFAADLTEHGAPEAVAEAARRRFGRVDVLVNNAGAGVFGPLGGLDRAQVGAQVAINLVAPVMLTQAVLDDLAAAGGVVVNVSSAGSLGLRSWPHNAVYGATKAALDLLTRSWAVELGPRGIRVVGLAPGVVDTAAGVRAGMSEEDYAGFLEAMRGRVPVGRVGRPEEIAWWIVQITSPEAAYASGTVFAVDGALSVT</sequence>
<dbReference type="SUPFAM" id="SSF51735">
    <property type="entry name" value="NAD(P)-binding Rossmann-fold domains"/>
    <property type="match status" value="1"/>
</dbReference>
<protein>
    <submittedName>
        <fullName evidence="2">SDR family oxidoreductase</fullName>
    </submittedName>
</protein>
<gene>
    <name evidence="2" type="ORF">HT134_05830</name>
</gene>
<keyword evidence="1" id="KW-0560">Oxidoreductase</keyword>
<dbReference type="Pfam" id="PF13561">
    <property type="entry name" value="adh_short_C2"/>
    <property type="match status" value="1"/>
</dbReference>
<evidence type="ECO:0000256" key="1">
    <source>
        <dbReference type="ARBA" id="ARBA00023002"/>
    </source>
</evidence>
<dbReference type="CDD" id="cd05233">
    <property type="entry name" value="SDR_c"/>
    <property type="match status" value="1"/>
</dbReference>
<reference evidence="2 3" key="1">
    <citation type="submission" date="2020-06" db="EMBL/GenBank/DDBJ databases">
        <authorList>
            <person name="Chanama M."/>
        </authorList>
    </citation>
    <scope>NUCLEOTIDE SEQUENCE [LARGE SCALE GENOMIC DNA]</scope>
    <source>
        <strain evidence="2 3">TBRC6557</strain>
    </source>
</reference>
<proteinExistence type="predicted"/>
<keyword evidence="3" id="KW-1185">Reference proteome</keyword>
<evidence type="ECO:0000313" key="3">
    <source>
        <dbReference type="Proteomes" id="UP000546126"/>
    </source>
</evidence>
<dbReference type="Proteomes" id="UP000546126">
    <property type="component" value="Unassembled WGS sequence"/>
</dbReference>
<dbReference type="PANTHER" id="PTHR43975:SF2">
    <property type="entry name" value="EG:BACR7A4.14 PROTEIN-RELATED"/>
    <property type="match status" value="1"/>
</dbReference>
<dbReference type="RefSeq" id="WP_175599164.1">
    <property type="nucleotide sequence ID" value="NZ_JABWGO010000001.1"/>
</dbReference>
<name>A0A7Y6IKY2_9ACTN</name>
<dbReference type="AlphaFoldDB" id="A0A7Y6IKY2"/>
<evidence type="ECO:0000313" key="2">
    <source>
        <dbReference type="EMBL" id="NUW39653.1"/>
    </source>
</evidence>
<dbReference type="PANTHER" id="PTHR43975">
    <property type="entry name" value="ZGC:101858"/>
    <property type="match status" value="1"/>
</dbReference>
<dbReference type="InterPro" id="IPR036291">
    <property type="entry name" value="NAD(P)-bd_dom_sf"/>
</dbReference>